<comment type="subcellular location">
    <subcellularLocation>
        <location evidence="2">Cell membrane</location>
        <topology evidence="2">Single-pass membrane protein</topology>
    </subcellularLocation>
</comment>
<keyword evidence="8 10" id="KW-1133">Transmembrane helix</keyword>
<keyword evidence="11" id="KW-0969">Cilium</keyword>
<keyword evidence="11" id="KW-0282">Flagellum</keyword>
<keyword evidence="11" id="KW-0966">Cell projection</keyword>
<name>A0A7C5ETC4_9BACT</name>
<evidence type="ECO:0000256" key="1">
    <source>
        <dbReference type="ARBA" id="ARBA00002254"/>
    </source>
</evidence>
<comment type="similarity">
    <text evidence="3 10">Belongs to the FliL family.</text>
</comment>
<dbReference type="GO" id="GO:0005886">
    <property type="term" value="C:plasma membrane"/>
    <property type="evidence" value="ECO:0007669"/>
    <property type="project" value="UniProtKB-SubCell"/>
</dbReference>
<sequence length="190" mass="21033">MDLSFAPVWHSHCFFSGKSPILGEVMAKADEKGEKPEASAEQPKPKGKKKIILLALVGLLLTLGGLGAYILLGDEPPVGKEAQASPQISKDRVFMTLEPFLVNLADKETRRYLKLKVELEVENEKALKELEKSLPRLRDSIIMLLSSKTYLDLASVEGKQQLKQELKKRVTALPGGNKVGDLFFTEFVAQ</sequence>
<evidence type="ECO:0000256" key="2">
    <source>
        <dbReference type="ARBA" id="ARBA00004162"/>
    </source>
</evidence>
<protein>
    <recommendedName>
        <fullName evidence="10">Flagellar protein FliL</fullName>
    </recommendedName>
</protein>
<dbReference type="GO" id="GO:0006935">
    <property type="term" value="P:chemotaxis"/>
    <property type="evidence" value="ECO:0007669"/>
    <property type="project" value="UniProtKB-KW"/>
</dbReference>
<evidence type="ECO:0000256" key="4">
    <source>
        <dbReference type="ARBA" id="ARBA00022475"/>
    </source>
</evidence>
<evidence type="ECO:0000256" key="6">
    <source>
        <dbReference type="ARBA" id="ARBA00022692"/>
    </source>
</evidence>
<evidence type="ECO:0000256" key="8">
    <source>
        <dbReference type="ARBA" id="ARBA00022989"/>
    </source>
</evidence>
<reference evidence="11" key="1">
    <citation type="journal article" date="2020" name="mSystems">
        <title>Genome- and Community-Level Interaction Insights into Carbon Utilization and Element Cycling Functions of Hydrothermarchaeota in Hydrothermal Sediment.</title>
        <authorList>
            <person name="Zhou Z."/>
            <person name="Liu Y."/>
            <person name="Xu W."/>
            <person name="Pan J."/>
            <person name="Luo Z.H."/>
            <person name="Li M."/>
        </authorList>
    </citation>
    <scope>NUCLEOTIDE SEQUENCE [LARGE SCALE GENOMIC DNA]</scope>
    <source>
        <strain evidence="11">SpSt-853</strain>
    </source>
</reference>
<evidence type="ECO:0000256" key="9">
    <source>
        <dbReference type="ARBA" id="ARBA00023136"/>
    </source>
</evidence>
<evidence type="ECO:0000256" key="10">
    <source>
        <dbReference type="RuleBase" id="RU364125"/>
    </source>
</evidence>
<feature type="transmembrane region" description="Helical" evidence="10">
    <location>
        <begin position="51"/>
        <end position="72"/>
    </location>
</feature>
<accession>A0A7C5ETC4</accession>
<comment type="function">
    <text evidence="1 10">Controls the rotational direction of flagella during chemotaxis.</text>
</comment>
<keyword evidence="6 10" id="KW-0812">Transmembrane</keyword>
<keyword evidence="5 10" id="KW-0145">Chemotaxis</keyword>
<dbReference type="GO" id="GO:0071978">
    <property type="term" value="P:bacterial-type flagellum-dependent swarming motility"/>
    <property type="evidence" value="ECO:0007669"/>
    <property type="project" value="TreeGrafter"/>
</dbReference>
<evidence type="ECO:0000256" key="7">
    <source>
        <dbReference type="ARBA" id="ARBA00022779"/>
    </source>
</evidence>
<dbReference type="PANTHER" id="PTHR35091:SF2">
    <property type="entry name" value="FLAGELLAR PROTEIN FLIL"/>
    <property type="match status" value="1"/>
</dbReference>
<proteinExistence type="inferred from homology"/>
<keyword evidence="7 10" id="KW-0283">Flagellar rotation</keyword>
<keyword evidence="9 10" id="KW-0472">Membrane</keyword>
<evidence type="ECO:0000256" key="3">
    <source>
        <dbReference type="ARBA" id="ARBA00008281"/>
    </source>
</evidence>
<comment type="caution">
    <text evidence="11">The sequence shown here is derived from an EMBL/GenBank/DDBJ whole genome shotgun (WGS) entry which is preliminary data.</text>
</comment>
<dbReference type="Pfam" id="PF03748">
    <property type="entry name" value="FliL"/>
    <property type="match status" value="1"/>
</dbReference>
<evidence type="ECO:0000313" key="11">
    <source>
        <dbReference type="EMBL" id="HGZ11764.1"/>
    </source>
</evidence>
<organism evidence="11">
    <name type="scientific">Desulfobacca acetoxidans</name>
    <dbReference type="NCBI Taxonomy" id="60893"/>
    <lineage>
        <taxon>Bacteria</taxon>
        <taxon>Pseudomonadati</taxon>
        <taxon>Thermodesulfobacteriota</taxon>
        <taxon>Desulfobaccia</taxon>
        <taxon>Desulfobaccales</taxon>
        <taxon>Desulfobaccaceae</taxon>
        <taxon>Desulfobacca</taxon>
    </lineage>
</organism>
<dbReference type="PANTHER" id="PTHR35091">
    <property type="entry name" value="FLAGELLAR PROTEIN FLIL"/>
    <property type="match status" value="1"/>
</dbReference>
<dbReference type="GO" id="GO:0009425">
    <property type="term" value="C:bacterial-type flagellum basal body"/>
    <property type="evidence" value="ECO:0007669"/>
    <property type="project" value="InterPro"/>
</dbReference>
<dbReference type="EMBL" id="DTKJ01000042">
    <property type="protein sequence ID" value="HGZ11764.1"/>
    <property type="molecule type" value="Genomic_DNA"/>
</dbReference>
<gene>
    <name evidence="11" type="ORF">ENW48_06055</name>
</gene>
<keyword evidence="4 10" id="KW-1003">Cell membrane</keyword>
<dbReference type="InterPro" id="IPR005503">
    <property type="entry name" value="FliL"/>
</dbReference>
<evidence type="ECO:0000256" key="5">
    <source>
        <dbReference type="ARBA" id="ARBA00022500"/>
    </source>
</evidence>
<dbReference type="AlphaFoldDB" id="A0A7C5ETC4"/>